<gene>
    <name evidence="2" type="ORF">FWK35_00016618</name>
</gene>
<organism evidence="2 3">
    <name type="scientific">Aphis craccivora</name>
    <name type="common">Cowpea aphid</name>
    <dbReference type="NCBI Taxonomy" id="307492"/>
    <lineage>
        <taxon>Eukaryota</taxon>
        <taxon>Metazoa</taxon>
        <taxon>Ecdysozoa</taxon>
        <taxon>Arthropoda</taxon>
        <taxon>Hexapoda</taxon>
        <taxon>Insecta</taxon>
        <taxon>Pterygota</taxon>
        <taxon>Neoptera</taxon>
        <taxon>Paraneoptera</taxon>
        <taxon>Hemiptera</taxon>
        <taxon>Sternorrhyncha</taxon>
        <taxon>Aphidomorpha</taxon>
        <taxon>Aphidoidea</taxon>
        <taxon>Aphididae</taxon>
        <taxon>Aphidini</taxon>
        <taxon>Aphis</taxon>
        <taxon>Aphis</taxon>
    </lineage>
</organism>
<dbReference type="OrthoDB" id="10035668at2759"/>
<evidence type="ECO:0000313" key="2">
    <source>
        <dbReference type="EMBL" id="KAF0752247.1"/>
    </source>
</evidence>
<dbReference type="AlphaFoldDB" id="A0A6G0YB17"/>
<name>A0A6G0YB17_APHCR</name>
<dbReference type="EMBL" id="VUJU01005113">
    <property type="protein sequence ID" value="KAF0752247.1"/>
    <property type="molecule type" value="Genomic_DNA"/>
</dbReference>
<comment type="caution">
    <text evidence="2">The sequence shown here is derived from an EMBL/GenBank/DDBJ whole genome shotgun (WGS) entry which is preliminary data.</text>
</comment>
<sequence length="545" mass="62076">MGVRNYVKKRPSPKHTVEDVERAVNAVKGRYTYAQASEEYKVPISVIFQRIKGRKTAMNCLNAGRFSALTKETENVIEKCLLARSQMGQPCDKNKLKDLVCEFVHLNNLKTPFKDDRPGDDCKLKEVYTTNNITLFDDEFIFNCDESGFLTDSSKLLRKRFGKQMVGKGIGRLTKGKFSEILGTMWSTSMKRENIVSGFVSTGLFLHHKTKFPEIEWDLIDLNNYYKNLHDDNSEENNAVLNNEYYLETIDTDVSFSNDIENTSSNSLITRDIVGIFSNQLLQYKQQNATTTDVAKTPIPRLKTARYGEVSTTLKVLNRLKEAQKKKNMKKPAGKRDEEDEEKCISSHSSYDVNNTPFDIDVEEVEYQQPQWSLVLPCTVDDEDGVIIAKGLKEENYVGDEFSINENDMKTIDLEMIIAILPVLQIIMKRRKIIYKFSGYVTVNEKEGYPLTNYTNANDCDSNNAKDCNLNLKSLVLKIADVNDIKIQCFESIDEETTEFVPIDNAVSIIGIESIVGKLRIPELKLSGRQLKSVFPGVVDVFEKF</sequence>
<accession>A0A6G0YB17</accession>
<evidence type="ECO:0000313" key="3">
    <source>
        <dbReference type="Proteomes" id="UP000478052"/>
    </source>
</evidence>
<dbReference type="Gene3D" id="1.10.10.60">
    <property type="entry name" value="Homeodomain-like"/>
    <property type="match status" value="1"/>
</dbReference>
<keyword evidence="3" id="KW-1185">Reference proteome</keyword>
<protein>
    <submittedName>
        <fullName evidence="2">Tigger transposable element-derived protein 2-like</fullName>
    </submittedName>
</protein>
<proteinExistence type="predicted"/>
<evidence type="ECO:0000256" key="1">
    <source>
        <dbReference type="SAM" id="MobiDB-lite"/>
    </source>
</evidence>
<feature type="region of interest" description="Disordered" evidence="1">
    <location>
        <begin position="323"/>
        <end position="348"/>
    </location>
</feature>
<dbReference type="Proteomes" id="UP000478052">
    <property type="component" value="Unassembled WGS sequence"/>
</dbReference>
<reference evidence="2 3" key="1">
    <citation type="submission" date="2019-08" db="EMBL/GenBank/DDBJ databases">
        <title>Whole genome of Aphis craccivora.</title>
        <authorList>
            <person name="Voronova N.V."/>
            <person name="Shulinski R.S."/>
            <person name="Bandarenka Y.V."/>
            <person name="Zhorov D.G."/>
            <person name="Warner D."/>
        </authorList>
    </citation>
    <scope>NUCLEOTIDE SEQUENCE [LARGE SCALE GENOMIC DNA]</scope>
    <source>
        <strain evidence="2">180601</strain>
        <tissue evidence="2">Whole Body</tissue>
    </source>
</reference>